<dbReference type="FunFam" id="1.10.1200.10:FF:000016">
    <property type="entry name" value="Non-ribosomal peptide synthase"/>
    <property type="match status" value="1"/>
</dbReference>
<evidence type="ECO:0000256" key="2">
    <source>
        <dbReference type="ARBA" id="ARBA00006432"/>
    </source>
</evidence>
<dbReference type="AlphaFoldDB" id="A0A6G3Y0S3"/>
<name>A0A6G3Y0S3_9ACTN</name>
<evidence type="ECO:0000256" key="3">
    <source>
        <dbReference type="ARBA" id="ARBA00022450"/>
    </source>
</evidence>
<sequence>DQQVKIRGHRVEPGEVEVNLAAHPQVARTAVIVREDRPGDPRLTAYLILTPGTSAPTTGPDLTRTMREFLRRRLPEYLVPSAFVAVDTLPLTANGKLDQRALPAPDLSPQTSGRKPETRYEKVLCALFAEVLSVEEVGTDDDFFALGGHSLLAVRLLARVRAELGVRLWVRQFLAAPTAGRLAEFIEGRQSGGEAADVPVVTDVEARLDA</sequence>
<dbReference type="PANTHER" id="PTHR45527:SF1">
    <property type="entry name" value="FATTY ACID SYNTHASE"/>
    <property type="match status" value="1"/>
</dbReference>
<dbReference type="InterPro" id="IPR020806">
    <property type="entry name" value="PKS_PP-bd"/>
</dbReference>
<dbReference type="InterPro" id="IPR009081">
    <property type="entry name" value="PP-bd_ACP"/>
</dbReference>
<dbReference type="PANTHER" id="PTHR45527">
    <property type="entry name" value="NONRIBOSOMAL PEPTIDE SYNTHETASE"/>
    <property type="match status" value="1"/>
</dbReference>
<protein>
    <recommendedName>
        <fullName evidence="5">Carrier domain-containing protein</fullName>
    </recommendedName>
</protein>
<feature type="domain" description="Carrier" evidence="5">
    <location>
        <begin position="115"/>
        <end position="190"/>
    </location>
</feature>
<dbReference type="GO" id="GO:0017000">
    <property type="term" value="P:antibiotic biosynthetic process"/>
    <property type="evidence" value="ECO:0007669"/>
    <property type="project" value="UniProtKB-ARBA"/>
</dbReference>
<dbReference type="InterPro" id="IPR006162">
    <property type="entry name" value="Ppantetheine_attach_site"/>
</dbReference>
<dbReference type="GO" id="GO:0043041">
    <property type="term" value="P:amino acid activation for nonribosomal peptide biosynthetic process"/>
    <property type="evidence" value="ECO:0007669"/>
    <property type="project" value="TreeGrafter"/>
</dbReference>
<evidence type="ECO:0000256" key="4">
    <source>
        <dbReference type="ARBA" id="ARBA00022553"/>
    </source>
</evidence>
<evidence type="ECO:0000256" key="1">
    <source>
        <dbReference type="ARBA" id="ARBA00001957"/>
    </source>
</evidence>
<dbReference type="Gene3D" id="3.40.50.1820">
    <property type="entry name" value="alpha/beta hydrolase"/>
    <property type="match status" value="1"/>
</dbReference>
<dbReference type="PROSITE" id="PS50075">
    <property type="entry name" value="CARRIER"/>
    <property type="match status" value="1"/>
</dbReference>
<dbReference type="SUPFAM" id="SSF56801">
    <property type="entry name" value="Acetyl-CoA synthetase-like"/>
    <property type="match status" value="1"/>
</dbReference>
<evidence type="ECO:0000259" key="5">
    <source>
        <dbReference type="PROSITE" id="PS50075"/>
    </source>
</evidence>
<dbReference type="GO" id="GO:0044550">
    <property type="term" value="P:secondary metabolite biosynthetic process"/>
    <property type="evidence" value="ECO:0007669"/>
    <property type="project" value="TreeGrafter"/>
</dbReference>
<feature type="non-terminal residue" evidence="6">
    <location>
        <position position="210"/>
    </location>
</feature>
<reference evidence="6" key="1">
    <citation type="submission" date="2020-01" db="EMBL/GenBank/DDBJ databases">
        <title>Insect and environment-associated Actinomycetes.</title>
        <authorList>
            <person name="Currrie C."/>
            <person name="Chevrette M."/>
            <person name="Carlson C."/>
            <person name="Stubbendieck R."/>
            <person name="Wendt-Pienkowski E."/>
        </authorList>
    </citation>
    <scope>NUCLEOTIDE SEQUENCE</scope>
    <source>
        <strain evidence="6">SID7499</strain>
    </source>
</reference>
<organism evidence="6">
    <name type="scientific">Streptomyces sp. SID7499</name>
    <dbReference type="NCBI Taxonomy" id="2706086"/>
    <lineage>
        <taxon>Bacteria</taxon>
        <taxon>Bacillati</taxon>
        <taxon>Actinomycetota</taxon>
        <taxon>Actinomycetes</taxon>
        <taxon>Kitasatosporales</taxon>
        <taxon>Streptomycetaceae</taxon>
        <taxon>Streptomyces</taxon>
    </lineage>
</organism>
<dbReference type="SMART" id="SM00823">
    <property type="entry name" value="PKS_PP"/>
    <property type="match status" value="1"/>
</dbReference>
<dbReference type="SUPFAM" id="SSF47336">
    <property type="entry name" value="ACP-like"/>
    <property type="match status" value="1"/>
</dbReference>
<dbReference type="GO" id="GO:0031177">
    <property type="term" value="F:phosphopantetheine binding"/>
    <property type="evidence" value="ECO:0007669"/>
    <property type="project" value="InterPro"/>
</dbReference>
<evidence type="ECO:0000313" key="6">
    <source>
        <dbReference type="EMBL" id="NEE23656.1"/>
    </source>
</evidence>
<dbReference type="FunFam" id="3.30.300.30:FF:000010">
    <property type="entry name" value="Enterobactin synthetase component F"/>
    <property type="match status" value="1"/>
</dbReference>
<gene>
    <name evidence="6" type="ORF">G3M58_96545</name>
</gene>
<comment type="caution">
    <text evidence="6">The sequence shown here is derived from an EMBL/GenBank/DDBJ whole genome shotgun (WGS) entry which is preliminary data.</text>
</comment>
<feature type="non-terminal residue" evidence="6">
    <location>
        <position position="1"/>
    </location>
</feature>
<dbReference type="InterPro" id="IPR036736">
    <property type="entry name" value="ACP-like_sf"/>
</dbReference>
<proteinExistence type="inferred from homology"/>
<keyword evidence="3" id="KW-0596">Phosphopantetheine</keyword>
<dbReference type="InterPro" id="IPR025110">
    <property type="entry name" value="AMP-bd_C"/>
</dbReference>
<comment type="cofactor">
    <cofactor evidence="1">
        <name>pantetheine 4'-phosphate</name>
        <dbReference type="ChEBI" id="CHEBI:47942"/>
    </cofactor>
</comment>
<accession>A0A6G3Y0S3</accession>
<keyword evidence="4" id="KW-0597">Phosphoprotein</keyword>
<dbReference type="Gene3D" id="3.30.300.30">
    <property type="match status" value="1"/>
</dbReference>
<dbReference type="EMBL" id="JAAGMN010010442">
    <property type="protein sequence ID" value="NEE23656.1"/>
    <property type="molecule type" value="Genomic_DNA"/>
</dbReference>
<dbReference type="InterPro" id="IPR045851">
    <property type="entry name" value="AMP-bd_C_sf"/>
</dbReference>
<dbReference type="GO" id="GO:0005829">
    <property type="term" value="C:cytosol"/>
    <property type="evidence" value="ECO:0007669"/>
    <property type="project" value="TreeGrafter"/>
</dbReference>
<dbReference type="Pfam" id="PF13193">
    <property type="entry name" value="AMP-binding_C"/>
    <property type="match status" value="1"/>
</dbReference>
<dbReference type="GO" id="GO:0072330">
    <property type="term" value="P:monocarboxylic acid biosynthetic process"/>
    <property type="evidence" value="ECO:0007669"/>
    <property type="project" value="UniProtKB-ARBA"/>
</dbReference>
<dbReference type="PROSITE" id="PS00012">
    <property type="entry name" value="PHOSPHOPANTETHEINE"/>
    <property type="match status" value="1"/>
</dbReference>
<dbReference type="InterPro" id="IPR029058">
    <property type="entry name" value="AB_hydrolase_fold"/>
</dbReference>
<dbReference type="Pfam" id="PF00550">
    <property type="entry name" value="PP-binding"/>
    <property type="match status" value="1"/>
</dbReference>
<comment type="similarity">
    <text evidence="2">Belongs to the ATP-dependent AMP-binding enzyme family.</text>
</comment>